<feature type="compositionally biased region" description="Basic and acidic residues" evidence="1">
    <location>
        <begin position="516"/>
        <end position="529"/>
    </location>
</feature>
<accession>A0A0N1I967</accession>
<proteinExistence type="predicted"/>
<organism evidence="2 3">
    <name type="scientific">Leptomonas seymouri</name>
    <dbReference type="NCBI Taxonomy" id="5684"/>
    <lineage>
        <taxon>Eukaryota</taxon>
        <taxon>Discoba</taxon>
        <taxon>Euglenozoa</taxon>
        <taxon>Kinetoplastea</taxon>
        <taxon>Metakinetoplastina</taxon>
        <taxon>Trypanosomatida</taxon>
        <taxon>Trypanosomatidae</taxon>
        <taxon>Leishmaniinae</taxon>
        <taxon>Leptomonas</taxon>
    </lineage>
</organism>
<reference evidence="2 3" key="1">
    <citation type="journal article" date="2015" name="PLoS Pathog.">
        <title>Leptomonas seymouri: Adaptations to the Dixenous Life Cycle Analyzed by Genome Sequencing, Transcriptome Profiling and Co-infection with Leishmania donovani.</title>
        <authorList>
            <person name="Kraeva N."/>
            <person name="Butenko A."/>
            <person name="Hlavacova J."/>
            <person name="Kostygov A."/>
            <person name="Myskova J."/>
            <person name="Grybchuk D."/>
            <person name="Lestinova T."/>
            <person name="Votypka J."/>
            <person name="Volf P."/>
            <person name="Opperdoes F."/>
            <person name="Flegontov P."/>
            <person name="Lukes J."/>
            <person name="Yurchenko V."/>
        </authorList>
    </citation>
    <scope>NUCLEOTIDE SEQUENCE [LARGE SCALE GENOMIC DNA]</scope>
    <source>
        <strain evidence="2 3">ATCC 30220</strain>
    </source>
</reference>
<feature type="compositionally biased region" description="Polar residues" evidence="1">
    <location>
        <begin position="140"/>
        <end position="149"/>
    </location>
</feature>
<dbReference type="GO" id="GO:0015031">
    <property type="term" value="P:protein transport"/>
    <property type="evidence" value="ECO:0007669"/>
    <property type="project" value="TreeGrafter"/>
</dbReference>
<dbReference type="PANTHER" id="PTHR11188:SF17">
    <property type="entry name" value="FI21816P1"/>
    <property type="match status" value="1"/>
</dbReference>
<gene>
    <name evidence="2" type="ORF">ABL78_2443</name>
</gene>
<feature type="compositionally biased region" description="Low complexity" evidence="1">
    <location>
        <begin position="491"/>
        <end position="505"/>
    </location>
</feature>
<keyword evidence="3" id="KW-1185">Reference proteome</keyword>
<feature type="compositionally biased region" description="Basic and acidic residues" evidence="1">
    <location>
        <begin position="355"/>
        <end position="370"/>
    </location>
</feature>
<dbReference type="EMBL" id="LJSK01000050">
    <property type="protein sequence ID" value="KPI88430.1"/>
    <property type="molecule type" value="Genomic_DNA"/>
</dbReference>
<feature type="region of interest" description="Disordered" evidence="1">
    <location>
        <begin position="487"/>
        <end position="549"/>
    </location>
</feature>
<dbReference type="OMA" id="QRWYQLH"/>
<dbReference type="AlphaFoldDB" id="A0A0N1I967"/>
<dbReference type="Proteomes" id="UP000038009">
    <property type="component" value="Unassembled WGS sequence"/>
</dbReference>
<dbReference type="PANTHER" id="PTHR11188">
    <property type="entry name" value="ARRESTIN DOMAIN CONTAINING PROTEIN"/>
    <property type="match status" value="1"/>
</dbReference>
<feature type="region of interest" description="Disordered" evidence="1">
    <location>
        <begin position="314"/>
        <end position="372"/>
    </location>
</feature>
<evidence type="ECO:0008006" key="4">
    <source>
        <dbReference type="Google" id="ProtNLM"/>
    </source>
</evidence>
<feature type="region of interest" description="Disordered" evidence="1">
    <location>
        <begin position="121"/>
        <end position="149"/>
    </location>
</feature>
<dbReference type="OrthoDB" id="2333384at2759"/>
<protein>
    <recommendedName>
        <fullName evidence="4">Arrestin-like N-terminal domain-containing protein</fullName>
    </recommendedName>
</protein>
<evidence type="ECO:0000256" key="1">
    <source>
        <dbReference type="SAM" id="MobiDB-lite"/>
    </source>
</evidence>
<dbReference type="VEuPathDB" id="TriTrypDB:Lsey_0050_0010"/>
<dbReference type="InterPro" id="IPR014752">
    <property type="entry name" value="Arrestin-like_C"/>
</dbReference>
<evidence type="ECO:0000313" key="3">
    <source>
        <dbReference type="Proteomes" id="UP000038009"/>
    </source>
</evidence>
<feature type="compositionally biased region" description="Low complexity" evidence="1">
    <location>
        <begin position="121"/>
        <end position="134"/>
    </location>
</feature>
<evidence type="ECO:0000313" key="2">
    <source>
        <dbReference type="EMBL" id="KPI88430.1"/>
    </source>
</evidence>
<dbReference type="GO" id="GO:0005737">
    <property type="term" value="C:cytoplasm"/>
    <property type="evidence" value="ECO:0007669"/>
    <property type="project" value="TreeGrafter"/>
</dbReference>
<dbReference type="Gene3D" id="2.60.40.640">
    <property type="match status" value="1"/>
</dbReference>
<dbReference type="InterPro" id="IPR050357">
    <property type="entry name" value="Arrestin_domain-protein"/>
</dbReference>
<comment type="caution">
    <text evidence="2">The sequence shown here is derived from an EMBL/GenBank/DDBJ whole genome shotgun (WGS) entry which is preliminary data.</text>
</comment>
<sequence>MLRRYITGKAKTEPEVNVLLRKLVRYPGDTLQGVVIVNLTSPVDLLTLEVRLFGEERATIGGLVLTDKNPEARKTLYYEQFITLRGVDHDALQQRRSLLGRCRTVVSQEALLRKSALSTTSLSNRSNNNGSGASLPNAPLQENSTSDMSPSICSVTSEVGGFVRLVPGTYSFPFSLILPESLPPSLELNRAREGSSVLRYRAVANMILGSGKVYTAETPLRVSPLPVQIQRWYQLHGDEQNGADASEVDDAEGNGSVLEGAPSRASLKALFMSPPGTIGTDAADREREVTCQRRIQHHRHFPETQLLEERAEYERLAESEEGEKGEEANGSSSPHTVQAASVNEKGSGGKSRPKTYRERRAKQDEGDNRSVDGNCDNCAAVTPANYDEDMVYVFSADQQGSGQAPSAVAEERPLFGSAAGRSLAANACACVDSPSKEMKVLHRLSDNGDVAVRGDSSAMLLNNVEQLTFTPPDADLEAFPNHTAMRQPVKATSATTTDAAAATASNEKSRRHHKRDKTESNGNEEEKKSQGTQTHRHRHHSYAQPPWHQNFSISLRGGFLRSGKVKVQITLRSPLVSVGYGKAMVKLLVDNTEGSGAITKVKYSLITRCYIRSRSEVFSYHVENVEITSDVNIEKGYITAIPEVEVPVPKSTPLTVLTEGMGTLTFLNVRLYVSTAIKTFSKSVETEVVLVPGQDLLNKSRRLLRWTCFYRRRNSNDTRELTIRPPTINLSEQNAKVHVLQAEELALHAVSLNSNNTDTDTSSIASSAISRSLMILRTSRRTSKSAPPLDTRRLVSTLNFDEAIFVPPIGDVGLVGRGNYVDPTPTLNPFVAPSVNIGSTLPSEDQDGEASQ</sequence>
<name>A0A0N1I967_LEPSE</name>